<keyword evidence="1" id="KW-1133">Transmembrane helix</keyword>
<dbReference type="Pfam" id="PF14248">
    <property type="entry name" value="DUF4345"/>
    <property type="match status" value="1"/>
</dbReference>
<comment type="caution">
    <text evidence="2">The sequence shown here is derived from an EMBL/GenBank/DDBJ whole genome shotgun (WGS) entry which is preliminary data.</text>
</comment>
<protein>
    <submittedName>
        <fullName evidence="2">DUF4345 domain-containing protein</fullName>
    </submittedName>
</protein>
<gene>
    <name evidence="2" type="ORF">RQX22_14130</name>
</gene>
<dbReference type="RefSeq" id="WP_315727193.1">
    <property type="nucleotide sequence ID" value="NZ_JAVUPU010000007.1"/>
</dbReference>
<feature type="transmembrane region" description="Helical" evidence="1">
    <location>
        <begin position="81"/>
        <end position="100"/>
    </location>
</feature>
<organism evidence="2 3">
    <name type="scientific">Sphingosinicella rhizophila</name>
    <dbReference type="NCBI Taxonomy" id="3050082"/>
    <lineage>
        <taxon>Bacteria</taxon>
        <taxon>Pseudomonadati</taxon>
        <taxon>Pseudomonadota</taxon>
        <taxon>Alphaproteobacteria</taxon>
        <taxon>Sphingomonadales</taxon>
        <taxon>Sphingosinicellaceae</taxon>
        <taxon>Sphingosinicella</taxon>
    </lineage>
</organism>
<feature type="transmembrane region" description="Helical" evidence="1">
    <location>
        <begin position="51"/>
        <end position="69"/>
    </location>
</feature>
<dbReference type="EMBL" id="JAVUPU010000007">
    <property type="protein sequence ID" value="MDT9600094.1"/>
    <property type="molecule type" value="Genomic_DNA"/>
</dbReference>
<keyword evidence="1" id="KW-0812">Transmembrane</keyword>
<keyword evidence="1" id="KW-0472">Membrane</keyword>
<evidence type="ECO:0000256" key="1">
    <source>
        <dbReference type="SAM" id="Phobius"/>
    </source>
</evidence>
<evidence type="ECO:0000313" key="2">
    <source>
        <dbReference type="EMBL" id="MDT9600094.1"/>
    </source>
</evidence>
<evidence type="ECO:0000313" key="3">
    <source>
        <dbReference type="Proteomes" id="UP001259572"/>
    </source>
</evidence>
<proteinExistence type="predicted"/>
<feature type="transmembrane region" description="Helical" evidence="1">
    <location>
        <begin position="106"/>
        <end position="124"/>
    </location>
</feature>
<sequence>MTYSFERRLLQLAILLASIVPLGMGTASIVAGATVIRGVRAPVPIDLDSHFRYLSGLLLGIGIAFLCALPRVERAGIVFRALGLVIVAGGLARSVSLLQYGPPGPGHLFGLGMELVVVPLIVIWQARIQRRYRETASAE</sequence>
<accession>A0ABU3QAE3</accession>
<reference evidence="2 3" key="1">
    <citation type="submission" date="2023-05" db="EMBL/GenBank/DDBJ databases">
        <authorList>
            <person name="Guo Y."/>
        </authorList>
    </citation>
    <scope>NUCLEOTIDE SEQUENCE [LARGE SCALE GENOMIC DNA]</scope>
    <source>
        <strain evidence="2 3">GR2756</strain>
    </source>
</reference>
<keyword evidence="3" id="KW-1185">Reference proteome</keyword>
<name>A0ABU3QAE3_9SPHN</name>
<dbReference type="InterPro" id="IPR025597">
    <property type="entry name" value="DUF4345"/>
</dbReference>
<dbReference type="Proteomes" id="UP001259572">
    <property type="component" value="Unassembled WGS sequence"/>
</dbReference>